<gene>
    <name evidence="2" type="ORF">E2C01_045145</name>
</gene>
<dbReference type="AlphaFoldDB" id="A0A5B7FU55"/>
<feature type="region of interest" description="Disordered" evidence="1">
    <location>
        <begin position="1"/>
        <end position="30"/>
    </location>
</feature>
<organism evidence="2 3">
    <name type="scientific">Portunus trituberculatus</name>
    <name type="common">Swimming crab</name>
    <name type="synonym">Neptunus trituberculatus</name>
    <dbReference type="NCBI Taxonomy" id="210409"/>
    <lineage>
        <taxon>Eukaryota</taxon>
        <taxon>Metazoa</taxon>
        <taxon>Ecdysozoa</taxon>
        <taxon>Arthropoda</taxon>
        <taxon>Crustacea</taxon>
        <taxon>Multicrustacea</taxon>
        <taxon>Malacostraca</taxon>
        <taxon>Eumalacostraca</taxon>
        <taxon>Eucarida</taxon>
        <taxon>Decapoda</taxon>
        <taxon>Pleocyemata</taxon>
        <taxon>Brachyura</taxon>
        <taxon>Eubrachyura</taxon>
        <taxon>Portunoidea</taxon>
        <taxon>Portunidae</taxon>
        <taxon>Portuninae</taxon>
        <taxon>Portunus</taxon>
    </lineage>
</organism>
<protein>
    <submittedName>
        <fullName evidence="2">Uncharacterized protein</fullName>
    </submittedName>
</protein>
<keyword evidence="3" id="KW-1185">Reference proteome</keyword>
<dbReference type="EMBL" id="VSRR010010084">
    <property type="protein sequence ID" value="MPC51300.1"/>
    <property type="molecule type" value="Genomic_DNA"/>
</dbReference>
<dbReference type="Proteomes" id="UP000324222">
    <property type="component" value="Unassembled WGS sequence"/>
</dbReference>
<reference evidence="2 3" key="1">
    <citation type="submission" date="2019-05" db="EMBL/GenBank/DDBJ databases">
        <title>Another draft genome of Portunus trituberculatus and its Hox gene families provides insights of decapod evolution.</title>
        <authorList>
            <person name="Jeong J.-H."/>
            <person name="Song I."/>
            <person name="Kim S."/>
            <person name="Choi T."/>
            <person name="Kim D."/>
            <person name="Ryu S."/>
            <person name="Kim W."/>
        </authorList>
    </citation>
    <scope>NUCLEOTIDE SEQUENCE [LARGE SCALE GENOMIC DNA]</scope>
    <source>
        <tissue evidence="2">Muscle</tissue>
    </source>
</reference>
<evidence type="ECO:0000256" key="1">
    <source>
        <dbReference type="SAM" id="MobiDB-lite"/>
    </source>
</evidence>
<comment type="caution">
    <text evidence="2">The sequence shown here is derived from an EMBL/GenBank/DDBJ whole genome shotgun (WGS) entry which is preliminary data.</text>
</comment>
<proteinExistence type="predicted"/>
<evidence type="ECO:0000313" key="2">
    <source>
        <dbReference type="EMBL" id="MPC51300.1"/>
    </source>
</evidence>
<name>A0A5B7FU55_PORTR</name>
<evidence type="ECO:0000313" key="3">
    <source>
        <dbReference type="Proteomes" id="UP000324222"/>
    </source>
</evidence>
<accession>A0A5B7FU55</accession>
<sequence length="122" mass="12388">MAQEAPISASPRHVEAGEEGAEACAPHLTHHDNTNLPPIVLLPIVSRAHHGTSRGCCAAKLLAACPPSVKPHVKGVYAAATVVWRQVKGAGDGEAPLAGISRAAAGARAASLARPIVEGTIE</sequence>